<evidence type="ECO:0000259" key="1">
    <source>
        <dbReference type="Pfam" id="PF01909"/>
    </source>
</evidence>
<dbReference type="InterPro" id="IPR043519">
    <property type="entry name" value="NT_sf"/>
</dbReference>
<comment type="caution">
    <text evidence="2">The sequence shown here is derived from an EMBL/GenBank/DDBJ whole genome shotgun (WGS) entry which is preliminary data.</text>
</comment>
<dbReference type="AlphaFoldDB" id="A0AAJ0FGL7"/>
<dbReference type="CDD" id="cd05403">
    <property type="entry name" value="NT_KNTase_like"/>
    <property type="match status" value="1"/>
</dbReference>
<proteinExistence type="predicted"/>
<sequence>MYPHHAESIQIIKNHFQADPSVQALVLTGSIAHGFETPTSDVDVLIILSDTDYQRHVSAGNLTAVLRDDGLCTYEGGYVDAKYASLSFVRLVAEKGSEPARWAFDGASVLFDRSGTSELQDLIRAAVVYPVADKRERLRRFRAQLEIWAWYCGEAIRKENKYLLHTAVGKLILFGGRLVLAHNEMLYPYHKWFLRVLQDAPEKPAGLMECIDELATEPTLERVGRFYTLVKEFQDWPTGPHRFGATFMEDSELNWLYLKTPVEDI</sequence>
<name>A0AAJ0FGL7_9PEZI</name>
<gene>
    <name evidence="2" type="ORF">QBC47DRAFT_366716</name>
</gene>
<dbReference type="InterPro" id="IPR002934">
    <property type="entry name" value="Polymerase_NTP_transf_dom"/>
</dbReference>
<evidence type="ECO:0000313" key="2">
    <source>
        <dbReference type="EMBL" id="KAK1760245.1"/>
    </source>
</evidence>
<accession>A0AAJ0FGL7</accession>
<reference evidence="2" key="1">
    <citation type="submission" date="2023-06" db="EMBL/GenBank/DDBJ databases">
        <title>Genome-scale phylogeny and comparative genomics of the fungal order Sordariales.</title>
        <authorList>
            <consortium name="Lawrence Berkeley National Laboratory"/>
            <person name="Hensen N."/>
            <person name="Bonometti L."/>
            <person name="Westerberg I."/>
            <person name="Brannstrom I.O."/>
            <person name="Guillou S."/>
            <person name="Cros-Aarteil S."/>
            <person name="Calhoun S."/>
            <person name="Haridas S."/>
            <person name="Kuo A."/>
            <person name="Mondo S."/>
            <person name="Pangilinan J."/>
            <person name="Riley R."/>
            <person name="Labutti K."/>
            <person name="Andreopoulos B."/>
            <person name="Lipzen A."/>
            <person name="Chen C."/>
            <person name="Yanf M."/>
            <person name="Daum C."/>
            <person name="Ng V."/>
            <person name="Clum A."/>
            <person name="Steindorff A."/>
            <person name="Ohm R."/>
            <person name="Martin F."/>
            <person name="Silar P."/>
            <person name="Natvig D."/>
            <person name="Lalanne C."/>
            <person name="Gautier V."/>
            <person name="Ament-Velasquez S.L."/>
            <person name="Kruys A."/>
            <person name="Hutchinson M.I."/>
            <person name="Powell A.J."/>
            <person name="Barry K."/>
            <person name="Miller A.N."/>
            <person name="Grigoriev I.V."/>
            <person name="Debuchy R."/>
            <person name="Gladieux P."/>
            <person name="Thoren M.H."/>
            <person name="Johannesson H."/>
        </authorList>
    </citation>
    <scope>NUCLEOTIDE SEQUENCE</scope>
    <source>
        <strain evidence="2">PSN4</strain>
    </source>
</reference>
<dbReference type="SUPFAM" id="SSF81301">
    <property type="entry name" value="Nucleotidyltransferase"/>
    <property type="match status" value="1"/>
</dbReference>
<keyword evidence="3" id="KW-1185">Reference proteome</keyword>
<organism evidence="2 3">
    <name type="scientific">Echria macrotheca</name>
    <dbReference type="NCBI Taxonomy" id="438768"/>
    <lineage>
        <taxon>Eukaryota</taxon>
        <taxon>Fungi</taxon>
        <taxon>Dikarya</taxon>
        <taxon>Ascomycota</taxon>
        <taxon>Pezizomycotina</taxon>
        <taxon>Sordariomycetes</taxon>
        <taxon>Sordariomycetidae</taxon>
        <taxon>Sordariales</taxon>
        <taxon>Schizotheciaceae</taxon>
        <taxon>Echria</taxon>
    </lineage>
</organism>
<dbReference type="Gene3D" id="3.30.460.10">
    <property type="entry name" value="Beta Polymerase, domain 2"/>
    <property type="match status" value="1"/>
</dbReference>
<evidence type="ECO:0000313" key="3">
    <source>
        <dbReference type="Proteomes" id="UP001239445"/>
    </source>
</evidence>
<dbReference type="Proteomes" id="UP001239445">
    <property type="component" value="Unassembled WGS sequence"/>
</dbReference>
<feature type="domain" description="Polymerase nucleotidyl transferase" evidence="1">
    <location>
        <begin position="12"/>
        <end position="54"/>
    </location>
</feature>
<dbReference type="EMBL" id="MU839827">
    <property type="protein sequence ID" value="KAK1760245.1"/>
    <property type="molecule type" value="Genomic_DNA"/>
</dbReference>
<dbReference type="GO" id="GO:0016779">
    <property type="term" value="F:nucleotidyltransferase activity"/>
    <property type="evidence" value="ECO:0007669"/>
    <property type="project" value="InterPro"/>
</dbReference>
<protein>
    <submittedName>
        <fullName evidence="2">Nucleotidyltransferase domain-containing protein</fullName>
    </submittedName>
</protein>
<dbReference type="Pfam" id="PF01909">
    <property type="entry name" value="NTP_transf_2"/>
    <property type="match status" value="1"/>
</dbReference>